<keyword evidence="1" id="KW-0472">Membrane</keyword>
<reference evidence="2 3" key="1">
    <citation type="submission" date="2024-02" db="EMBL/GenBank/DDBJ databases">
        <title>Seven novel Bacillus-like species.</title>
        <authorList>
            <person name="Liu G."/>
        </authorList>
    </citation>
    <scope>NUCLEOTIDE SEQUENCE [LARGE SCALE GENOMIC DNA]</scope>
    <source>
        <strain evidence="2 3">FJAT-52991</strain>
    </source>
</reference>
<feature type="transmembrane region" description="Helical" evidence="1">
    <location>
        <begin position="12"/>
        <end position="31"/>
    </location>
</feature>
<evidence type="ECO:0000313" key="2">
    <source>
        <dbReference type="EMBL" id="WXB91572.1"/>
    </source>
</evidence>
<feature type="transmembrane region" description="Helical" evidence="1">
    <location>
        <begin position="37"/>
        <end position="61"/>
    </location>
</feature>
<sequence length="91" mass="9747">MKSNVKILNAVKYVCGTVLSIGIITFLLGFFESGFSVLTPIGIGTVVGAVFIFLMGVFFVATEEMLDKTYEGIKGIKGIKVIPIKTKNGVL</sequence>
<keyword evidence="3" id="KW-1185">Reference proteome</keyword>
<accession>A0ABZ2N1K8</accession>
<keyword evidence="1" id="KW-0812">Transmembrane</keyword>
<evidence type="ECO:0000256" key="1">
    <source>
        <dbReference type="SAM" id="Phobius"/>
    </source>
</evidence>
<organism evidence="2 3">
    <name type="scientific">Bacillus kandeliae</name>
    <dbReference type="NCBI Taxonomy" id="3129297"/>
    <lineage>
        <taxon>Bacteria</taxon>
        <taxon>Bacillati</taxon>
        <taxon>Bacillota</taxon>
        <taxon>Bacilli</taxon>
        <taxon>Bacillales</taxon>
        <taxon>Bacillaceae</taxon>
        <taxon>Bacillus</taxon>
    </lineage>
</organism>
<keyword evidence="1" id="KW-1133">Transmembrane helix</keyword>
<proteinExistence type="predicted"/>
<name>A0ABZ2N1K8_9BACI</name>
<dbReference type="Proteomes" id="UP001387364">
    <property type="component" value="Chromosome"/>
</dbReference>
<gene>
    <name evidence="2" type="ORF">WDJ61_09800</name>
</gene>
<dbReference type="EMBL" id="CP147404">
    <property type="protein sequence ID" value="WXB91572.1"/>
    <property type="molecule type" value="Genomic_DNA"/>
</dbReference>
<dbReference type="RefSeq" id="WP_338749191.1">
    <property type="nucleotide sequence ID" value="NZ_CP147404.1"/>
</dbReference>
<protein>
    <submittedName>
        <fullName evidence="2">Uncharacterized protein</fullName>
    </submittedName>
</protein>
<evidence type="ECO:0000313" key="3">
    <source>
        <dbReference type="Proteomes" id="UP001387364"/>
    </source>
</evidence>